<keyword evidence="6 9" id="KW-1133">Transmembrane helix</keyword>
<dbReference type="Proteomes" id="UP000321805">
    <property type="component" value="Chromosome"/>
</dbReference>
<dbReference type="EMBL" id="CP042430">
    <property type="protein sequence ID" value="QEC48444.1"/>
    <property type="molecule type" value="Genomic_DNA"/>
</dbReference>
<feature type="transmembrane region" description="Helical" evidence="9">
    <location>
        <begin position="142"/>
        <end position="161"/>
    </location>
</feature>
<protein>
    <submittedName>
        <fullName evidence="10">ABC transporter permease</fullName>
    </submittedName>
</protein>
<dbReference type="RefSeq" id="WP_146919983.1">
    <property type="nucleotide sequence ID" value="NZ_CP042430.1"/>
</dbReference>
<keyword evidence="3" id="KW-1003">Cell membrane</keyword>
<feature type="transmembrane region" description="Helical" evidence="9">
    <location>
        <begin position="231"/>
        <end position="250"/>
    </location>
</feature>
<evidence type="ECO:0000256" key="4">
    <source>
        <dbReference type="ARBA" id="ARBA00022519"/>
    </source>
</evidence>
<proteinExistence type="predicted"/>
<keyword evidence="7 9" id="KW-0472">Membrane</keyword>
<feature type="transmembrane region" description="Helical" evidence="9">
    <location>
        <begin position="181"/>
        <end position="203"/>
    </location>
</feature>
<feature type="transmembrane region" description="Helical" evidence="9">
    <location>
        <begin position="288"/>
        <end position="309"/>
    </location>
</feature>
<dbReference type="Pfam" id="PF02653">
    <property type="entry name" value="BPD_transp_2"/>
    <property type="match status" value="1"/>
</dbReference>
<evidence type="ECO:0000313" key="11">
    <source>
        <dbReference type="Proteomes" id="UP000321805"/>
    </source>
</evidence>
<sequence>MTEHSTATEPAKGGPTGASKRTSKKAGDFGQRFALIAVWAIVLIVFSLLKPHTYATSGNFQTIFGSQAVLLILALGLILPLTTGDFDLSIAAVMTLTSMLIAILQVKHGWALAPAIVVGLGAGLIVGILNGALVVLLEIDSFIVTLGSSTVVQGIVLWISGSNTVSGVSNGLIDWTITNTFLGISVVFWYGVALTLLFWYVFVYTAMGRRLLFVGRGRNVSRLSGINVGRVRWGALVGSGFISAVAGVFYTGSLGGADPTSGLSFLLPAFAAAFLGATAIYPGRFNPVGTFVAVFFLVSGITGLQLLGADSFVQQLFYGGALILAVALSQLVRRKDIKDEAAASSA</sequence>
<feature type="transmembrane region" description="Helical" evidence="9">
    <location>
        <begin position="61"/>
        <end position="81"/>
    </location>
</feature>
<keyword evidence="11" id="KW-1185">Reference proteome</keyword>
<dbReference type="InterPro" id="IPR001851">
    <property type="entry name" value="ABC_transp_permease"/>
</dbReference>
<evidence type="ECO:0000256" key="2">
    <source>
        <dbReference type="ARBA" id="ARBA00022448"/>
    </source>
</evidence>
<dbReference type="OrthoDB" id="3468954at2"/>
<feature type="transmembrane region" description="Helical" evidence="9">
    <location>
        <begin position="88"/>
        <end position="106"/>
    </location>
</feature>
<dbReference type="PANTHER" id="PTHR32196:SF21">
    <property type="entry name" value="ABC TRANSPORTER PERMEASE PROTEIN YPHD-RELATED"/>
    <property type="match status" value="1"/>
</dbReference>
<name>A0A5B8U5S6_9ACTN</name>
<evidence type="ECO:0000256" key="5">
    <source>
        <dbReference type="ARBA" id="ARBA00022692"/>
    </source>
</evidence>
<dbReference type="CDD" id="cd06579">
    <property type="entry name" value="TM_PBP1_transp_AraH_like"/>
    <property type="match status" value="1"/>
</dbReference>
<feature type="transmembrane region" description="Helical" evidence="9">
    <location>
        <begin position="262"/>
        <end position="281"/>
    </location>
</feature>
<gene>
    <name evidence="10" type="ORF">FSW04_13270</name>
</gene>
<keyword evidence="2" id="KW-0813">Transport</keyword>
<comment type="subcellular location">
    <subcellularLocation>
        <location evidence="1">Cell membrane</location>
        <topology evidence="1">Multi-pass membrane protein</topology>
    </subcellularLocation>
</comment>
<evidence type="ECO:0000256" key="7">
    <source>
        <dbReference type="ARBA" id="ARBA00023136"/>
    </source>
</evidence>
<dbReference type="GO" id="GO:0005886">
    <property type="term" value="C:plasma membrane"/>
    <property type="evidence" value="ECO:0007669"/>
    <property type="project" value="UniProtKB-SubCell"/>
</dbReference>
<evidence type="ECO:0000256" key="1">
    <source>
        <dbReference type="ARBA" id="ARBA00004651"/>
    </source>
</evidence>
<accession>A0A5B8U5S6</accession>
<dbReference type="PANTHER" id="PTHR32196">
    <property type="entry name" value="ABC TRANSPORTER PERMEASE PROTEIN YPHD-RELATED-RELATED"/>
    <property type="match status" value="1"/>
</dbReference>
<evidence type="ECO:0000256" key="3">
    <source>
        <dbReference type="ARBA" id="ARBA00022475"/>
    </source>
</evidence>
<organism evidence="10 11">
    <name type="scientific">Baekduia soli</name>
    <dbReference type="NCBI Taxonomy" id="496014"/>
    <lineage>
        <taxon>Bacteria</taxon>
        <taxon>Bacillati</taxon>
        <taxon>Actinomycetota</taxon>
        <taxon>Thermoleophilia</taxon>
        <taxon>Solirubrobacterales</taxon>
        <taxon>Baekduiaceae</taxon>
        <taxon>Baekduia</taxon>
    </lineage>
</organism>
<dbReference type="AlphaFoldDB" id="A0A5B8U5S6"/>
<dbReference type="KEGG" id="bsol:FSW04_13270"/>
<evidence type="ECO:0000313" key="10">
    <source>
        <dbReference type="EMBL" id="QEC48444.1"/>
    </source>
</evidence>
<feature type="region of interest" description="Disordered" evidence="8">
    <location>
        <begin position="1"/>
        <end position="24"/>
    </location>
</feature>
<feature type="transmembrane region" description="Helical" evidence="9">
    <location>
        <begin position="29"/>
        <end position="49"/>
    </location>
</feature>
<evidence type="ECO:0000256" key="8">
    <source>
        <dbReference type="SAM" id="MobiDB-lite"/>
    </source>
</evidence>
<keyword evidence="4" id="KW-0997">Cell inner membrane</keyword>
<feature type="transmembrane region" description="Helical" evidence="9">
    <location>
        <begin position="315"/>
        <end position="332"/>
    </location>
</feature>
<dbReference type="GO" id="GO:0022857">
    <property type="term" value="F:transmembrane transporter activity"/>
    <property type="evidence" value="ECO:0007669"/>
    <property type="project" value="InterPro"/>
</dbReference>
<evidence type="ECO:0000256" key="9">
    <source>
        <dbReference type="SAM" id="Phobius"/>
    </source>
</evidence>
<keyword evidence="5 9" id="KW-0812">Transmembrane</keyword>
<reference evidence="10 11" key="1">
    <citation type="journal article" date="2018" name="J. Microbiol.">
        <title>Baekduia soli gen. nov., sp. nov., a novel bacterium isolated from the soil of Baekdu Mountain and proposal of a novel family name, Baekduiaceae fam. nov.</title>
        <authorList>
            <person name="An D.S."/>
            <person name="Siddiqi M.Z."/>
            <person name="Kim K.H."/>
            <person name="Yu H.S."/>
            <person name="Im W.T."/>
        </authorList>
    </citation>
    <scope>NUCLEOTIDE SEQUENCE [LARGE SCALE GENOMIC DNA]</scope>
    <source>
        <strain evidence="10 11">BR7-21</strain>
    </source>
</reference>
<feature type="transmembrane region" description="Helical" evidence="9">
    <location>
        <begin position="112"/>
        <end position="135"/>
    </location>
</feature>
<evidence type="ECO:0000256" key="6">
    <source>
        <dbReference type="ARBA" id="ARBA00022989"/>
    </source>
</evidence>